<evidence type="ECO:0000313" key="2">
    <source>
        <dbReference type="Proteomes" id="UP000730739"/>
    </source>
</evidence>
<accession>A0ABS4QX51</accession>
<protein>
    <submittedName>
        <fullName evidence="1">Uncharacterized protein</fullName>
    </submittedName>
</protein>
<reference evidence="1 2" key="1">
    <citation type="submission" date="2021-03" db="EMBL/GenBank/DDBJ databases">
        <title>Genomic Encyclopedia of Type Strains, Phase IV (KMG-IV): sequencing the most valuable type-strain genomes for metagenomic binning, comparative biology and taxonomic classification.</title>
        <authorList>
            <person name="Goeker M."/>
        </authorList>
    </citation>
    <scope>NUCLEOTIDE SEQUENCE [LARGE SCALE GENOMIC DNA]</scope>
    <source>
        <strain evidence="1 2">DSM 13372</strain>
    </source>
</reference>
<proteinExistence type="predicted"/>
<keyword evidence="2" id="KW-1185">Reference proteome</keyword>
<organism evidence="1 2">
    <name type="scientific">Sinorhizobium kostiense</name>
    <dbReference type="NCBI Taxonomy" id="76747"/>
    <lineage>
        <taxon>Bacteria</taxon>
        <taxon>Pseudomonadati</taxon>
        <taxon>Pseudomonadota</taxon>
        <taxon>Alphaproteobacteria</taxon>
        <taxon>Hyphomicrobiales</taxon>
        <taxon>Rhizobiaceae</taxon>
        <taxon>Sinorhizobium/Ensifer group</taxon>
        <taxon>Sinorhizobium</taxon>
    </lineage>
</organism>
<dbReference type="Proteomes" id="UP000730739">
    <property type="component" value="Unassembled WGS sequence"/>
</dbReference>
<comment type="caution">
    <text evidence="1">The sequence shown here is derived from an EMBL/GenBank/DDBJ whole genome shotgun (WGS) entry which is preliminary data.</text>
</comment>
<dbReference type="EMBL" id="JAGILA010000002">
    <property type="protein sequence ID" value="MBP2235228.1"/>
    <property type="molecule type" value="Genomic_DNA"/>
</dbReference>
<sequence>MDAFPDRLAAELQENEIDLLRSVFGKLCTEYKIAAQGEQTEHLARFLVNELRSGVSDEDSLLDAARRFHGSRT</sequence>
<name>A0ABS4QX51_9HYPH</name>
<dbReference type="RefSeq" id="WP_209601464.1">
    <property type="nucleotide sequence ID" value="NZ_JAGILA010000002.1"/>
</dbReference>
<evidence type="ECO:0000313" key="1">
    <source>
        <dbReference type="EMBL" id="MBP2235228.1"/>
    </source>
</evidence>
<gene>
    <name evidence="1" type="ORF">J2Z31_001720</name>
</gene>